<name>A0ABQ2KGC9_9MICO</name>
<dbReference type="PANTHER" id="PTHR36974:SF1">
    <property type="entry name" value="DOXX FAMILY MEMBRANE PROTEIN"/>
    <property type="match status" value="1"/>
</dbReference>
<reference evidence="7" key="1">
    <citation type="journal article" date="2019" name="Int. J. Syst. Evol. Microbiol.">
        <title>The Global Catalogue of Microorganisms (GCM) 10K type strain sequencing project: providing services to taxonomists for standard genome sequencing and annotation.</title>
        <authorList>
            <consortium name="The Broad Institute Genomics Platform"/>
            <consortium name="The Broad Institute Genome Sequencing Center for Infectious Disease"/>
            <person name="Wu L."/>
            <person name="Ma J."/>
        </authorList>
    </citation>
    <scope>NUCLEOTIDE SEQUENCE [LARGE SCALE GENOMIC DNA]</scope>
    <source>
        <strain evidence="7">CGMCC 1.6960</strain>
    </source>
</reference>
<feature type="transmembrane region" description="Helical" evidence="5">
    <location>
        <begin position="111"/>
        <end position="133"/>
    </location>
</feature>
<evidence type="ECO:0000256" key="3">
    <source>
        <dbReference type="ARBA" id="ARBA00022989"/>
    </source>
</evidence>
<proteinExistence type="predicted"/>
<dbReference type="InterPro" id="IPR032808">
    <property type="entry name" value="DoxX"/>
</dbReference>
<keyword evidence="3 5" id="KW-1133">Transmembrane helix</keyword>
<evidence type="ECO:0000313" key="7">
    <source>
        <dbReference type="Proteomes" id="UP000626982"/>
    </source>
</evidence>
<feature type="transmembrane region" description="Helical" evidence="5">
    <location>
        <begin position="79"/>
        <end position="99"/>
    </location>
</feature>
<gene>
    <name evidence="6" type="ORF">GCM10010968_09080</name>
</gene>
<keyword evidence="2 5" id="KW-0812">Transmembrane</keyword>
<dbReference type="EMBL" id="BMLM01000001">
    <property type="protein sequence ID" value="GGN80836.1"/>
    <property type="molecule type" value="Genomic_DNA"/>
</dbReference>
<keyword evidence="4 5" id="KW-0472">Membrane</keyword>
<evidence type="ECO:0000256" key="1">
    <source>
        <dbReference type="ARBA" id="ARBA00004141"/>
    </source>
</evidence>
<dbReference type="Proteomes" id="UP000626982">
    <property type="component" value="Unassembled WGS sequence"/>
</dbReference>
<evidence type="ECO:0000313" key="6">
    <source>
        <dbReference type="EMBL" id="GGN80836.1"/>
    </source>
</evidence>
<sequence length="134" mass="13932">MEAMDAFSIAQLVLRILLAVVFVGMGAAHFVPRVRRTMAAMIPAPIAGPERRRALPLVTISGVAEILGGIGLLAPWWGVRFAAALGLIALLVAVFPANAQAAREPERFGPAAVPVVPRAIGQVVLGALLLVAVI</sequence>
<accession>A0ABQ2KGC9</accession>
<evidence type="ECO:0000256" key="4">
    <source>
        <dbReference type="ARBA" id="ARBA00023136"/>
    </source>
</evidence>
<dbReference type="PANTHER" id="PTHR36974">
    <property type="entry name" value="MEMBRANE PROTEIN-RELATED"/>
    <property type="match status" value="1"/>
</dbReference>
<organism evidence="6 7">
    <name type="scientific">Agrococcus terreus</name>
    <dbReference type="NCBI Taxonomy" id="574649"/>
    <lineage>
        <taxon>Bacteria</taxon>
        <taxon>Bacillati</taxon>
        <taxon>Actinomycetota</taxon>
        <taxon>Actinomycetes</taxon>
        <taxon>Micrococcales</taxon>
        <taxon>Microbacteriaceae</taxon>
        <taxon>Agrococcus</taxon>
    </lineage>
</organism>
<keyword evidence="7" id="KW-1185">Reference proteome</keyword>
<dbReference type="Pfam" id="PF07681">
    <property type="entry name" value="DoxX"/>
    <property type="match status" value="1"/>
</dbReference>
<comment type="caution">
    <text evidence="6">The sequence shown here is derived from an EMBL/GenBank/DDBJ whole genome shotgun (WGS) entry which is preliminary data.</text>
</comment>
<protein>
    <recommendedName>
        <fullName evidence="8">DoxX family membrane protein</fullName>
    </recommendedName>
</protein>
<feature type="transmembrane region" description="Helical" evidence="5">
    <location>
        <begin position="12"/>
        <end position="32"/>
    </location>
</feature>
<comment type="subcellular location">
    <subcellularLocation>
        <location evidence="1">Membrane</location>
        <topology evidence="1">Multi-pass membrane protein</topology>
    </subcellularLocation>
</comment>
<evidence type="ECO:0000256" key="2">
    <source>
        <dbReference type="ARBA" id="ARBA00022692"/>
    </source>
</evidence>
<evidence type="ECO:0008006" key="8">
    <source>
        <dbReference type="Google" id="ProtNLM"/>
    </source>
</evidence>
<evidence type="ECO:0000256" key="5">
    <source>
        <dbReference type="SAM" id="Phobius"/>
    </source>
</evidence>